<evidence type="ECO:0000256" key="3">
    <source>
        <dbReference type="ARBA" id="ARBA00022679"/>
    </source>
</evidence>
<comment type="caution">
    <text evidence="6">The sequence shown here is derived from an EMBL/GenBank/DDBJ whole genome shotgun (WGS) entry which is preliminary data.</text>
</comment>
<keyword evidence="7" id="KW-1185">Reference proteome</keyword>
<organism evidence="6 7">
    <name type="scientific">Kitasatospora xanthocidica</name>
    <dbReference type="NCBI Taxonomy" id="83382"/>
    <lineage>
        <taxon>Bacteria</taxon>
        <taxon>Bacillati</taxon>
        <taxon>Actinomycetota</taxon>
        <taxon>Actinomycetes</taxon>
        <taxon>Kitasatosporales</taxon>
        <taxon>Streptomycetaceae</taxon>
        <taxon>Kitasatospora</taxon>
    </lineage>
</organism>
<feature type="coiled-coil region" evidence="4">
    <location>
        <begin position="23"/>
        <end position="50"/>
    </location>
</feature>
<evidence type="ECO:0000256" key="2">
    <source>
        <dbReference type="ARBA" id="ARBA00022603"/>
    </source>
</evidence>
<protein>
    <submittedName>
        <fullName evidence="6">Class I SAM-dependent methyltransferase</fullName>
    </submittedName>
</protein>
<dbReference type="Proteomes" id="UP000263377">
    <property type="component" value="Unassembled WGS sequence"/>
</dbReference>
<reference evidence="6 7" key="1">
    <citation type="submission" date="2018-08" db="EMBL/GenBank/DDBJ databases">
        <title>Diversity &amp; Physiological Properties of Lignin-Decomposing Actinobacteria from Soil.</title>
        <authorList>
            <person name="Roh S.G."/>
            <person name="Kim S.B."/>
        </authorList>
    </citation>
    <scope>NUCLEOTIDE SEQUENCE [LARGE SCALE GENOMIC DNA]</scope>
    <source>
        <strain evidence="6 7">MMS17-GH009</strain>
    </source>
</reference>
<proteinExistence type="inferred from homology"/>
<dbReference type="InterPro" id="IPR020596">
    <property type="entry name" value="rRNA_Ade_Mease_Trfase_CS"/>
</dbReference>
<dbReference type="InterPro" id="IPR051052">
    <property type="entry name" value="Diverse_substrate_MTase"/>
</dbReference>
<keyword evidence="4" id="KW-0175">Coiled coil</keyword>
<evidence type="ECO:0000256" key="1">
    <source>
        <dbReference type="ARBA" id="ARBA00008361"/>
    </source>
</evidence>
<sequence>METGDLGRRVAEDVADGGGVEGLRRLSGVIEALEERRTELVEELRRGREATWEEIGRACGMTRQGATRRWAGRLRARSFGVAADAYQHGRPGYPRALVGSAVPREARRVLDLGAGTGKLTGLLVEAGLDVVAVEPDEGMRARLAAAVPKAAVRAGSAERIPLPDGSVDAVVVAQAWHWFDQTAAVPEIARVLAPGGTLALVWNVRDESEPWAAALGVLMHRSAPQRIDTRPALPAPFGAPERLEIRWEHVTTRAGIVDMVASRSYVIALPEDERVRLLADVEQLLATHPDLADREEIALPYVTRCTRVRLG</sequence>
<dbReference type="SUPFAM" id="SSF53335">
    <property type="entry name" value="S-adenosyl-L-methionine-dependent methyltransferases"/>
    <property type="match status" value="1"/>
</dbReference>
<accession>A0A372ZN13</accession>
<comment type="similarity">
    <text evidence="1">Belongs to the methyltransferase superfamily.</text>
</comment>
<gene>
    <name evidence="6" type="ORF">DR950_03410</name>
</gene>
<keyword evidence="3 6" id="KW-0808">Transferase</keyword>
<dbReference type="PANTHER" id="PTHR44942">
    <property type="entry name" value="METHYLTRANSF_11 DOMAIN-CONTAINING PROTEIN"/>
    <property type="match status" value="1"/>
</dbReference>
<dbReference type="Gene3D" id="3.40.50.150">
    <property type="entry name" value="Vaccinia Virus protein VP39"/>
    <property type="match status" value="1"/>
</dbReference>
<dbReference type="InterPro" id="IPR013216">
    <property type="entry name" value="Methyltransf_11"/>
</dbReference>
<dbReference type="InterPro" id="IPR029063">
    <property type="entry name" value="SAM-dependent_MTases_sf"/>
</dbReference>
<feature type="domain" description="Methyltransferase type 11" evidence="5">
    <location>
        <begin position="110"/>
        <end position="199"/>
    </location>
</feature>
<evidence type="ECO:0000313" key="6">
    <source>
        <dbReference type="EMBL" id="RGD56964.1"/>
    </source>
</evidence>
<dbReference type="PANTHER" id="PTHR44942:SF4">
    <property type="entry name" value="METHYLTRANSFERASE TYPE 11 DOMAIN-CONTAINING PROTEIN"/>
    <property type="match status" value="1"/>
</dbReference>
<name>A0A372ZN13_9ACTN</name>
<keyword evidence="2 6" id="KW-0489">Methyltransferase</keyword>
<dbReference type="GO" id="GO:0000179">
    <property type="term" value="F:rRNA (adenine-N6,N6-)-dimethyltransferase activity"/>
    <property type="evidence" value="ECO:0007669"/>
    <property type="project" value="InterPro"/>
</dbReference>
<dbReference type="PROSITE" id="PS01131">
    <property type="entry name" value="RRNA_A_DIMETH"/>
    <property type="match status" value="1"/>
</dbReference>
<dbReference type="AlphaFoldDB" id="A0A372ZN13"/>
<evidence type="ECO:0000313" key="7">
    <source>
        <dbReference type="Proteomes" id="UP000263377"/>
    </source>
</evidence>
<evidence type="ECO:0000259" key="5">
    <source>
        <dbReference type="Pfam" id="PF08241"/>
    </source>
</evidence>
<dbReference type="CDD" id="cd02440">
    <property type="entry name" value="AdoMet_MTases"/>
    <property type="match status" value="1"/>
</dbReference>
<dbReference type="EMBL" id="QVIG01000001">
    <property type="protein sequence ID" value="RGD56964.1"/>
    <property type="molecule type" value="Genomic_DNA"/>
</dbReference>
<dbReference type="Pfam" id="PF08241">
    <property type="entry name" value="Methyltransf_11"/>
    <property type="match status" value="1"/>
</dbReference>
<dbReference type="RefSeq" id="WP_117485656.1">
    <property type="nucleotide sequence ID" value="NZ_QVIG01000001.1"/>
</dbReference>
<evidence type="ECO:0000256" key="4">
    <source>
        <dbReference type="SAM" id="Coils"/>
    </source>
</evidence>